<dbReference type="EMBL" id="LFWZ01000066">
    <property type="protein sequence ID" value="KON29383.1"/>
    <property type="molecule type" value="Genomic_DNA"/>
</dbReference>
<accession>A0A0M0BLF2</accession>
<evidence type="ECO:0000313" key="2">
    <source>
        <dbReference type="Proteomes" id="UP000037210"/>
    </source>
</evidence>
<organism evidence="1 2">
    <name type="scientific">miscellaneous Crenarchaeota group-15 archaeon DG-45</name>
    <dbReference type="NCBI Taxonomy" id="1685127"/>
    <lineage>
        <taxon>Archaea</taxon>
        <taxon>Candidatus Bathyarchaeota</taxon>
        <taxon>MCG-15</taxon>
    </lineage>
</organism>
<dbReference type="Proteomes" id="UP000037210">
    <property type="component" value="Unassembled WGS sequence"/>
</dbReference>
<gene>
    <name evidence="1" type="ORF">AC482_06665</name>
</gene>
<sequence>MDDDGDDTIQKLVEHMFNESNLFTSSSLKLLYVLALDPMRSFSPREAIRAVRVGARRDDKKASMA</sequence>
<evidence type="ECO:0000313" key="1">
    <source>
        <dbReference type="EMBL" id="KON29383.1"/>
    </source>
</evidence>
<comment type="caution">
    <text evidence="1">The sequence shown here is derived from an EMBL/GenBank/DDBJ whole genome shotgun (WGS) entry which is preliminary data.</text>
</comment>
<name>A0A0M0BLF2_9ARCH</name>
<protein>
    <submittedName>
        <fullName evidence="1">Uncharacterized protein</fullName>
    </submittedName>
</protein>
<proteinExistence type="predicted"/>
<dbReference type="AlphaFoldDB" id="A0A0M0BLF2"/>
<reference evidence="1 2" key="1">
    <citation type="submission" date="2015-06" db="EMBL/GenBank/DDBJ databases">
        <title>New insights into the roles of widespread benthic archaea in carbon and nitrogen cycling.</title>
        <authorList>
            <person name="Lazar C.S."/>
            <person name="Baker B.J."/>
            <person name="Seitz K.W."/>
            <person name="Hyde A.S."/>
            <person name="Dick G.J."/>
            <person name="Hinrichs K.-U."/>
            <person name="Teske A.P."/>
        </authorList>
    </citation>
    <scope>NUCLEOTIDE SEQUENCE [LARGE SCALE GENOMIC DNA]</scope>
    <source>
        <strain evidence="1">DG-45</strain>
    </source>
</reference>